<evidence type="ECO:0000313" key="3">
    <source>
        <dbReference type="EMBL" id="MFD1585891.1"/>
    </source>
</evidence>
<dbReference type="EMBL" id="JBHUDJ010000001">
    <property type="protein sequence ID" value="MFD1585891.1"/>
    <property type="molecule type" value="Genomic_DNA"/>
</dbReference>
<protein>
    <submittedName>
        <fullName evidence="3">Sulfatase</fullName>
    </submittedName>
</protein>
<feature type="region of interest" description="Disordered" evidence="1">
    <location>
        <begin position="220"/>
        <end position="240"/>
    </location>
</feature>
<feature type="region of interest" description="Disordered" evidence="1">
    <location>
        <begin position="446"/>
        <end position="470"/>
    </location>
</feature>
<evidence type="ECO:0000256" key="1">
    <source>
        <dbReference type="SAM" id="MobiDB-lite"/>
    </source>
</evidence>
<dbReference type="InterPro" id="IPR017850">
    <property type="entry name" value="Alkaline_phosphatase_core_sf"/>
</dbReference>
<evidence type="ECO:0000313" key="4">
    <source>
        <dbReference type="Proteomes" id="UP001597119"/>
    </source>
</evidence>
<feature type="compositionally biased region" description="Basic and acidic residues" evidence="1">
    <location>
        <begin position="460"/>
        <end position="470"/>
    </location>
</feature>
<dbReference type="Pfam" id="PF00884">
    <property type="entry name" value="Sulfatase"/>
    <property type="match status" value="1"/>
</dbReference>
<proteinExistence type="predicted"/>
<dbReference type="Gene3D" id="3.40.720.10">
    <property type="entry name" value="Alkaline Phosphatase, subunit A"/>
    <property type="match status" value="1"/>
</dbReference>
<dbReference type="AlphaFoldDB" id="A0ABD6C6U8"/>
<keyword evidence="4" id="KW-1185">Reference proteome</keyword>
<feature type="domain" description="Sulfatase N-terminal" evidence="2">
    <location>
        <begin position="5"/>
        <end position="330"/>
    </location>
</feature>
<comment type="caution">
    <text evidence="3">The sequence shown here is derived from an EMBL/GenBank/DDBJ whole genome shotgun (WGS) entry which is preliminary data.</text>
</comment>
<gene>
    <name evidence="3" type="ORF">ACFR9U_02770</name>
</gene>
<accession>A0ABD6C6U8</accession>
<dbReference type="PANTHER" id="PTHR43751">
    <property type="entry name" value="SULFATASE"/>
    <property type="match status" value="1"/>
</dbReference>
<dbReference type="PANTHER" id="PTHR43751:SF3">
    <property type="entry name" value="SULFATASE N-TERMINAL DOMAIN-CONTAINING PROTEIN"/>
    <property type="match status" value="1"/>
</dbReference>
<reference evidence="3 4" key="1">
    <citation type="journal article" date="2019" name="Int. J. Syst. Evol. Microbiol.">
        <title>The Global Catalogue of Microorganisms (GCM) 10K type strain sequencing project: providing services to taxonomists for standard genome sequencing and annotation.</title>
        <authorList>
            <consortium name="The Broad Institute Genomics Platform"/>
            <consortium name="The Broad Institute Genome Sequencing Center for Infectious Disease"/>
            <person name="Wu L."/>
            <person name="Ma J."/>
        </authorList>
    </citation>
    <scope>NUCLEOTIDE SEQUENCE [LARGE SCALE GENOMIC DNA]</scope>
    <source>
        <strain evidence="3 4">CGMCC 1.12125</strain>
    </source>
</reference>
<organism evidence="3 4">
    <name type="scientific">Halorientalis brevis</name>
    <dbReference type="NCBI Taxonomy" id="1126241"/>
    <lineage>
        <taxon>Archaea</taxon>
        <taxon>Methanobacteriati</taxon>
        <taxon>Methanobacteriota</taxon>
        <taxon>Stenosarchaea group</taxon>
        <taxon>Halobacteria</taxon>
        <taxon>Halobacteriales</taxon>
        <taxon>Haloarculaceae</taxon>
        <taxon>Halorientalis</taxon>
    </lineage>
</organism>
<evidence type="ECO:0000259" key="2">
    <source>
        <dbReference type="Pfam" id="PF00884"/>
    </source>
</evidence>
<dbReference type="InterPro" id="IPR000917">
    <property type="entry name" value="Sulfatase_N"/>
</dbReference>
<dbReference type="InterPro" id="IPR052701">
    <property type="entry name" value="GAG_Ulvan_Degrading_Sulfatases"/>
</dbReference>
<sequence length="470" mass="52955">MTDSILLITVDCLRADHVSGYGYYRATTPNVDKLIRGGTKYTHAFSNGPGTRFGFKSIHGGVHPLRIEGAGLPRHAGKTVAELLSERGYQTGGFSDNPFVSRYFNYHRGFDEFADYTQWMNGKSSTTLHDLNHIVRQRIGKSIPKGHVYDVLKWGYDSLIKLVESRGANVNSNDEAVVSHALKWIAEANERDDPYFAWVHLMDAHHPYGYFPEHRQSLDVPSDRDHVRMPSVDPGSPPSKKLVDAYDSNVRNADDHVGRLLREVENEPMVVLTADHGEELGLHNRFHKESVYQSMAHVPLIVDAPDFEAAESNATVSLIDVPATIARLADADVPASWDGMDIRDRTSEEEVFLGFENNEGVSAAVIHKQWKYMRQQDSLGTPPEKELLFDIVADPEESYNQIDDAETVYRELRDVCQDYIHEIGSSRLKAERELWDASKNLSKTVRASDSEAQLESPDSIDQRLEDLGYK</sequence>
<dbReference type="RefSeq" id="WP_247376919.1">
    <property type="nucleotide sequence ID" value="NZ_JALLGV010000003.1"/>
</dbReference>
<dbReference type="Proteomes" id="UP001597119">
    <property type="component" value="Unassembled WGS sequence"/>
</dbReference>
<name>A0ABD6C6U8_9EURY</name>
<dbReference type="SUPFAM" id="SSF53649">
    <property type="entry name" value="Alkaline phosphatase-like"/>
    <property type="match status" value="1"/>
</dbReference>
<dbReference type="CDD" id="cd16148">
    <property type="entry name" value="sulfatase_like"/>
    <property type="match status" value="1"/>
</dbReference>